<feature type="non-terminal residue" evidence="1">
    <location>
        <position position="263"/>
    </location>
</feature>
<dbReference type="AlphaFoldDB" id="A0A381LEH3"/>
<dbReference type="EMBL" id="UIGY01000164">
    <property type="protein sequence ID" value="SUZ12255.1"/>
    <property type="molecule type" value="Genomic_DNA"/>
</dbReference>
<name>A0A381LEH3_BLUGR</name>
<sequence>MYCFYFFIKLVKIIDNRFIYNYNFISNLDLSPLQFTGHATPYTLDRNTLITRYKSIKFSNLPSFMYGTSWGKYCSSSSMELDNLYNYFSAKVVDIQIKLQNIDLDDSQPYQYCVDELQTVYLTEPHISISKVRAGYWPSCSVRFLLKYIATEKKSEIMISTDGRRQRIRKPTFIMDSAVTAEELLDSPYSALSLKSDYRESHLVYVFGSLRIIQRLNPNDDYELSSTLAEESISQVYEIFKYADEKIQDANSLALHDIKIRIL</sequence>
<proteinExistence type="predicted"/>
<gene>
    <name evidence="1" type="ORF">BGT96224V2_LOCUS5456</name>
</gene>
<organism evidence="1">
    <name type="scientific">Blumeria graminis f. sp. tritici 96224</name>
    <dbReference type="NCBI Taxonomy" id="1268274"/>
    <lineage>
        <taxon>Eukaryota</taxon>
        <taxon>Fungi</taxon>
        <taxon>Dikarya</taxon>
        <taxon>Ascomycota</taxon>
        <taxon>Pezizomycotina</taxon>
        <taxon>Leotiomycetes</taxon>
        <taxon>Erysiphales</taxon>
        <taxon>Erysiphaceae</taxon>
        <taxon>Blumeria</taxon>
    </lineage>
</organism>
<accession>A0A381LEH3</accession>
<protein>
    <submittedName>
        <fullName evidence="1">BgtAc-31549</fullName>
    </submittedName>
</protein>
<reference evidence="1" key="1">
    <citation type="submission" date="2018-07" db="EMBL/GenBank/DDBJ databases">
        <authorList>
            <person name="Quirk P.G."/>
            <person name="Krulwich T.A."/>
        </authorList>
    </citation>
    <scope>NUCLEOTIDE SEQUENCE</scope>
    <source>
        <strain evidence="1">96224</strain>
    </source>
</reference>
<evidence type="ECO:0000313" key="1">
    <source>
        <dbReference type="EMBL" id="SUZ12255.1"/>
    </source>
</evidence>